<dbReference type="RefSeq" id="WP_096039461.1">
    <property type="nucleotide sequence ID" value="NZ_CP047616.1"/>
</dbReference>
<keyword evidence="3" id="KW-0804">Transcription</keyword>
<dbReference type="InterPro" id="IPR009057">
    <property type="entry name" value="Homeodomain-like_sf"/>
</dbReference>
<dbReference type="Proteomes" id="UP000501945">
    <property type="component" value="Chromosome"/>
</dbReference>
<dbReference type="InterPro" id="IPR018060">
    <property type="entry name" value="HTH_AraC"/>
</dbReference>
<name>A0A290PX11_9LACT</name>
<dbReference type="Gene3D" id="6.10.340.10">
    <property type="match status" value="1"/>
</dbReference>
<dbReference type="STRING" id="1348633.GCA_001591765_00508"/>
<dbReference type="GO" id="GO:0003700">
    <property type="term" value="F:DNA-binding transcription factor activity"/>
    <property type="evidence" value="ECO:0007669"/>
    <property type="project" value="InterPro"/>
</dbReference>
<dbReference type="PANTHER" id="PTHR43280">
    <property type="entry name" value="ARAC-FAMILY TRANSCRIPTIONAL REGULATOR"/>
    <property type="match status" value="1"/>
</dbReference>
<dbReference type="PROSITE" id="PS00041">
    <property type="entry name" value="HTH_ARAC_FAMILY_1"/>
    <property type="match status" value="1"/>
</dbReference>
<dbReference type="Gene3D" id="1.10.10.60">
    <property type="entry name" value="Homeodomain-like"/>
    <property type="match status" value="2"/>
</dbReference>
<dbReference type="PROSITE" id="PS01124">
    <property type="entry name" value="HTH_ARAC_FAMILY_2"/>
    <property type="match status" value="1"/>
</dbReference>
<proteinExistence type="predicted"/>
<sequence length="730" mass="84261">MDKFKTLYHNSLFKKYFLNYLLIFLLPFLILTGIIYYILSQHTKSQIVSDNHTTLNRVHQALDSEFTSLDKISDDLATNTDLNPYYLKDPLYATRTKNELQRYMITNKDLVKEIFIYYAPKNILYSHAGTLSTDAFMTYKYPQTSLTATTLSQNFKTKQQLLTSSDYLDHKQGQLLQYYVPVNSNSNLTILFIFDQEKLNEFLTQYQLLTDQDITLYQNGTLFATTAKNLAKLDKKTNLISSQKKFRTSLIEVGLSKKLLIQRLNGLRITFVILGLASLFLGLVLIFLICRHIYAPIAQLNEDFNKIVKDELNNEIEGDFFSNVSKHLSNQHRVIQAEVENHQEVLKDVFWHELIQGILTKQSEISSKMSDCGLLPNPTATYFLGLISTDFSTDKLDNLKQKTVIIRNLKQKHLDYTTHLIEFPFEKRLAIIFELNHTATLNLSIQNWLIDHLPINSGIFFSQPKHQLVDINTAYIEALTILEHTDMTGDTQRIHFYDSSELSKKTTLDFKLNKSLQLIAAIKENATPLIQELLKELTDEHFLAALPINIRQYYTSSLFNHLIALINQENLPMTETIFKQLDQPLLTTHLYPTLSKLCCEIATNIAGLKDSKSSMQKQAIIAYLKDNFRDPDFSLENFAATFNVSTTFLTKFIKQETGLSFAKMTAELKLDYIKSKLVETERPIKQIIYDAGYYDVSNFTRKFRKLIGLTPGDYRKHHKENGYAEKNPVI</sequence>
<dbReference type="PANTHER" id="PTHR43280:SF28">
    <property type="entry name" value="HTH-TYPE TRANSCRIPTIONAL ACTIVATOR RHAS"/>
    <property type="match status" value="1"/>
</dbReference>
<accession>A0A290PX11</accession>
<dbReference type="Pfam" id="PF12833">
    <property type="entry name" value="HTH_18"/>
    <property type="match status" value="1"/>
</dbReference>
<dbReference type="InterPro" id="IPR018062">
    <property type="entry name" value="HTH_AraC-typ_CS"/>
</dbReference>
<dbReference type="GO" id="GO:0043565">
    <property type="term" value="F:sequence-specific DNA binding"/>
    <property type="evidence" value="ECO:0007669"/>
    <property type="project" value="InterPro"/>
</dbReference>
<dbReference type="EMBL" id="CP047616">
    <property type="protein sequence ID" value="QIW54410.1"/>
    <property type="molecule type" value="Genomic_DNA"/>
</dbReference>
<keyword evidence="1" id="KW-0805">Transcription regulation</keyword>
<evidence type="ECO:0000256" key="2">
    <source>
        <dbReference type="ARBA" id="ARBA00023125"/>
    </source>
</evidence>
<gene>
    <name evidence="4" type="ORF">GU336_09850</name>
</gene>
<keyword evidence="2" id="KW-0238">DNA-binding</keyword>
<evidence type="ECO:0000256" key="3">
    <source>
        <dbReference type="ARBA" id="ARBA00023163"/>
    </source>
</evidence>
<organism evidence="4 5">
    <name type="scientific">Pseudolactococcus raffinolactis</name>
    <dbReference type="NCBI Taxonomy" id="1366"/>
    <lineage>
        <taxon>Bacteria</taxon>
        <taxon>Bacillati</taxon>
        <taxon>Bacillota</taxon>
        <taxon>Bacilli</taxon>
        <taxon>Lactobacillales</taxon>
        <taxon>Streptococcaceae</taxon>
        <taxon>Pseudolactococcus</taxon>
    </lineage>
</organism>
<evidence type="ECO:0000256" key="1">
    <source>
        <dbReference type="ARBA" id="ARBA00023015"/>
    </source>
</evidence>
<reference evidence="4 5" key="1">
    <citation type="submission" date="2019-12" db="EMBL/GenBank/DDBJ databases">
        <title>Whole genome sequences of Lactococcus raffinolactis strains isolated from sewage.</title>
        <authorList>
            <person name="Ybazeta G."/>
            <person name="Ross M."/>
            <person name="Brabant-Kirwan D."/>
            <person name="Saleh M."/>
            <person name="Dillon J.A."/>
            <person name="Splinter K."/>
            <person name="Nokhbeh R."/>
        </authorList>
    </citation>
    <scope>NUCLEOTIDE SEQUENCE [LARGE SCALE GENOMIC DNA]</scope>
    <source>
        <strain evidence="4 5">Lr_19_5</strain>
    </source>
</reference>
<dbReference type="KEGG" id="lrn:CMV25_02265"/>
<evidence type="ECO:0000313" key="4">
    <source>
        <dbReference type="EMBL" id="QIW54410.1"/>
    </source>
</evidence>
<dbReference type="SMART" id="SM00342">
    <property type="entry name" value="HTH_ARAC"/>
    <property type="match status" value="1"/>
</dbReference>
<protein>
    <submittedName>
        <fullName evidence="4">Helix-turn-helix domain-containing protein</fullName>
    </submittedName>
</protein>
<evidence type="ECO:0000313" key="5">
    <source>
        <dbReference type="Proteomes" id="UP000501945"/>
    </source>
</evidence>
<dbReference type="AlphaFoldDB" id="A0A290PX11"/>
<dbReference type="SUPFAM" id="SSF46689">
    <property type="entry name" value="Homeodomain-like"/>
    <property type="match status" value="1"/>
</dbReference>